<feature type="transmembrane region" description="Helical" evidence="4">
    <location>
        <begin position="163"/>
        <end position="184"/>
    </location>
</feature>
<name>A0A8G1RZT2_9EURO</name>
<dbReference type="GeneID" id="63858183"/>
<feature type="transmembrane region" description="Helical" evidence="4">
    <location>
        <begin position="38"/>
        <end position="63"/>
    </location>
</feature>
<feature type="transmembrane region" description="Helical" evidence="4">
    <location>
        <begin position="309"/>
        <end position="331"/>
    </location>
</feature>
<dbReference type="InterPro" id="IPR020846">
    <property type="entry name" value="MFS_dom"/>
</dbReference>
<evidence type="ECO:0000256" key="4">
    <source>
        <dbReference type="SAM" id="Phobius"/>
    </source>
</evidence>
<dbReference type="GO" id="GO:0016020">
    <property type="term" value="C:membrane"/>
    <property type="evidence" value="ECO:0007669"/>
    <property type="project" value="UniProtKB-SubCell"/>
</dbReference>
<feature type="transmembrane region" description="Helical" evidence="4">
    <location>
        <begin position="108"/>
        <end position="126"/>
    </location>
</feature>
<dbReference type="Proteomes" id="UP000249789">
    <property type="component" value="Unassembled WGS sequence"/>
</dbReference>
<feature type="transmembrane region" description="Helical" evidence="4">
    <location>
        <begin position="236"/>
        <end position="260"/>
    </location>
</feature>
<evidence type="ECO:0000256" key="1">
    <source>
        <dbReference type="ARBA" id="ARBA00004141"/>
    </source>
</evidence>
<feature type="transmembrane region" description="Helical" evidence="4">
    <location>
        <begin position="368"/>
        <end position="388"/>
    </location>
</feature>
<feature type="domain" description="Major facilitator superfamily (MFS) profile" evidence="5">
    <location>
        <begin position="243"/>
        <end position="452"/>
    </location>
</feature>
<sequence length="452" mass="49235">MTPETPQPAQPQPYGEGEESRSIPVLPPPDRGLAASRFLFACFIVEAVLWGFPMAYGVFQSYYSQQAEFAGSPNVAVVGTVSTSIYFLGAPVATPLVRRFPRWRYRMVLLGTSLCILSLLGASFASSVSVLMAAQGVLYGLGFLIIYFPLLSMLNEWFIQRRAFAYAIVYAGGGLSGIGLPFLFEWLLARYGFRTTLRIFIIVQLVLLVPILPLCRPRLPASPQQLRTTTRCIDEFAFVQRPLFWVLAVSNLAQSFAYYIPSLYLPSVASSMGLSGTLGALVLAALNLATVFGQLSVGYLVDRLSNSKIFTLVVMTGMISGVATFTLWGLARSLAPLLVFSLVYGLSAGVYVVLWPRFGSMLADDPQLVFSWMAFGKGLGNICTAPIAEGLLRESKSSASFRFGMFGPLVVYLGALMLVSSLGGLGYFLRQSRGENRKSPFGLFGRSRISSS</sequence>
<keyword evidence="4" id="KW-1133">Transmembrane helix</keyword>
<dbReference type="InterPro" id="IPR036259">
    <property type="entry name" value="MFS_trans_sf"/>
</dbReference>
<dbReference type="Gene3D" id="1.20.1250.20">
    <property type="entry name" value="MFS general substrate transporter like domains"/>
    <property type="match status" value="2"/>
</dbReference>
<feature type="transmembrane region" description="Helical" evidence="4">
    <location>
        <begin position="280"/>
        <end position="302"/>
    </location>
</feature>
<evidence type="ECO:0000259" key="5">
    <source>
        <dbReference type="PROSITE" id="PS50850"/>
    </source>
</evidence>
<evidence type="ECO:0000313" key="7">
    <source>
        <dbReference type="Proteomes" id="UP000249789"/>
    </source>
</evidence>
<dbReference type="PANTHER" id="PTHR11360:SF287">
    <property type="entry name" value="MFS MONOCARBOXYLATE TRANSPORTER"/>
    <property type="match status" value="1"/>
</dbReference>
<feature type="compositionally biased region" description="Pro residues" evidence="3">
    <location>
        <begin position="1"/>
        <end position="11"/>
    </location>
</feature>
<dbReference type="InterPro" id="IPR011701">
    <property type="entry name" value="MFS"/>
</dbReference>
<accession>A0A8G1RZT2</accession>
<reference evidence="6 7" key="1">
    <citation type="submission" date="2018-02" db="EMBL/GenBank/DDBJ databases">
        <title>The genomes of Aspergillus section Nigri reveals drivers in fungal speciation.</title>
        <authorList>
            <consortium name="DOE Joint Genome Institute"/>
            <person name="Vesth T.C."/>
            <person name="Nybo J."/>
            <person name="Theobald S."/>
            <person name="Brandl J."/>
            <person name="Frisvad J.C."/>
            <person name="Nielsen K.F."/>
            <person name="Lyhne E.K."/>
            <person name="Kogle M.E."/>
            <person name="Kuo A."/>
            <person name="Riley R."/>
            <person name="Clum A."/>
            <person name="Nolan M."/>
            <person name="Lipzen A."/>
            <person name="Salamov A."/>
            <person name="Henrissat B."/>
            <person name="Wiebenga A."/>
            <person name="De vries R.P."/>
            <person name="Grigoriev I.V."/>
            <person name="Mortensen U.H."/>
            <person name="Andersen M.R."/>
            <person name="Baker S.E."/>
        </authorList>
    </citation>
    <scope>NUCLEOTIDE SEQUENCE [LARGE SCALE GENOMIC DNA]</scope>
    <source>
        <strain evidence="6 7">CBS 313.89</strain>
    </source>
</reference>
<comment type="similarity">
    <text evidence="2">Belongs to the major facilitator superfamily. Monocarboxylate porter (TC 2.A.1.13) family.</text>
</comment>
<dbReference type="VEuPathDB" id="FungiDB:BO72DRAFT_367711"/>
<feature type="region of interest" description="Disordered" evidence="3">
    <location>
        <begin position="1"/>
        <end position="26"/>
    </location>
</feature>
<feature type="transmembrane region" description="Helical" evidence="4">
    <location>
        <begin position="408"/>
        <end position="429"/>
    </location>
</feature>
<protein>
    <submittedName>
        <fullName evidence="6">Monocarboxylate transporter</fullName>
    </submittedName>
</protein>
<dbReference type="InterPro" id="IPR050327">
    <property type="entry name" value="Proton-linked_MCT"/>
</dbReference>
<dbReference type="RefSeq" id="XP_040806204.1">
    <property type="nucleotide sequence ID" value="XM_040940850.1"/>
</dbReference>
<proteinExistence type="inferred from homology"/>
<keyword evidence="7" id="KW-1185">Reference proteome</keyword>
<dbReference type="Pfam" id="PF07690">
    <property type="entry name" value="MFS_1"/>
    <property type="match status" value="1"/>
</dbReference>
<dbReference type="SUPFAM" id="SSF103473">
    <property type="entry name" value="MFS general substrate transporter"/>
    <property type="match status" value="1"/>
</dbReference>
<dbReference type="PROSITE" id="PS50850">
    <property type="entry name" value="MFS"/>
    <property type="match status" value="1"/>
</dbReference>
<feature type="transmembrane region" description="Helical" evidence="4">
    <location>
        <begin position="196"/>
        <end position="215"/>
    </location>
</feature>
<comment type="subcellular location">
    <subcellularLocation>
        <location evidence="1">Membrane</location>
        <topology evidence="1">Multi-pass membrane protein</topology>
    </subcellularLocation>
</comment>
<feature type="transmembrane region" description="Helical" evidence="4">
    <location>
        <begin position="132"/>
        <end position="151"/>
    </location>
</feature>
<dbReference type="AlphaFoldDB" id="A0A8G1RZT2"/>
<feature type="transmembrane region" description="Helical" evidence="4">
    <location>
        <begin position="75"/>
        <end position="96"/>
    </location>
</feature>
<feature type="transmembrane region" description="Helical" evidence="4">
    <location>
        <begin position="337"/>
        <end position="356"/>
    </location>
</feature>
<dbReference type="OrthoDB" id="2213137at2759"/>
<keyword evidence="4" id="KW-0812">Transmembrane</keyword>
<keyword evidence="4" id="KW-0472">Membrane</keyword>
<dbReference type="GO" id="GO:0022857">
    <property type="term" value="F:transmembrane transporter activity"/>
    <property type="evidence" value="ECO:0007669"/>
    <property type="project" value="InterPro"/>
</dbReference>
<gene>
    <name evidence="6" type="ORF">BO72DRAFT_367711</name>
</gene>
<evidence type="ECO:0000256" key="3">
    <source>
        <dbReference type="SAM" id="MobiDB-lite"/>
    </source>
</evidence>
<evidence type="ECO:0000256" key="2">
    <source>
        <dbReference type="ARBA" id="ARBA00006727"/>
    </source>
</evidence>
<evidence type="ECO:0000313" key="6">
    <source>
        <dbReference type="EMBL" id="RAK82194.1"/>
    </source>
</evidence>
<organism evidence="6 7">
    <name type="scientific">Aspergillus fijiensis CBS 313.89</name>
    <dbReference type="NCBI Taxonomy" id="1448319"/>
    <lineage>
        <taxon>Eukaryota</taxon>
        <taxon>Fungi</taxon>
        <taxon>Dikarya</taxon>
        <taxon>Ascomycota</taxon>
        <taxon>Pezizomycotina</taxon>
        <taxon>Eurotiomycetes</taxon>
        <taxon>Eurotiomycetidae</taxon>
        <taxon>Eurotiales</taxon>
        <taxon>Aspergillaceae</taxon>
        <taxon>Aspergillus</taxon>
    </lineage>
</organism>
<dbReference type="PANTHER" id="PTHR11360">
    <property type="entry name" value="MONOCARBOXYLATE TRANSPORTER"/>
    <property type="match status" value="1"/>
</dbReference>
<dbReference type="EMBL" id="KZ824623">
    <property type="protein sequence ID" value="RAK82194.1"/>
    <property type="molecule type" value="Genomic_DNA"/>
</dbReference>